<dbReference type="InterPro" id="IPR004435">
    <property type="entry name" value="MobB_dom"/>
</dbReference>
<dbReference type="RefSeq" id="WP_075363505.1">
    <property type="nucleotide sequence ID" value="NZ_MLBF01000003.1"/>
</dbReference>
<comment type="caution">
    <text evidence="2">The sequence shown here is derived from an EMBL/GenBank/DDBJ whole genome shotgun (WGS) entry which is preliminary data.</text>
</comment>
<evidence type="ECO:0000313" key="2">
    <source>
        <dbReference type="EMBL" id="OLN33461.1"/>
    </source>
</evidence>
<sequence length="174" mass="19194">MNENDERSQIPVISIVGGKSNSGKTTLLEKIIREAKHRNWRVATLKHDVHGFEMDQPGKDTWRHTQAGADVVAISSPQKIAILEKVADDQPLDEVLARIRDVDVIFTEGYKHGNKPKIEVFRSAVHQGLFSKPEELMAIASDVSFDNGIPCFGLDDASGICDLIEETFGVKGKA</sequence>
<organism evidence="2 3">
    <name type="scientific">Desulfosporosinus metallidurans</name>
    <dbReference type="NCBI Taxonomy" id="1888891"/>
    <lineage>
        <taxon>Bacteria</taxon>
        <taxon>Bacillati</taxon>
        <taxon>Bacillota</taxon>
        <taxon>Clostridia</taxon>
        <taxon>Eubacteriales</taxon>
        <taxon>Desulfitobacteriaceae</taxon>
        <taxon>Desulfosporosinus</taxon>
    </lineage>
</organism>
<dbReference type="OrthoDB" id="9786803at2"/>
<dbReference type="PANTHER" id="PTHR40072">
    <property type="entry name" value="MOLYBDOPTERIN-GUANINE DINUCLEOTIDE BIOSYNTHESIS ADAPTER PROTEIN-RELATED"/>
    <property type="match status" value="1"/>
</dbReference>
<dbReference type="PANTHER" id="PTHR40072:SF1">
    <property type="entry name" value="MOLYBDOPTERIN-GUANINE DINUCLEOTIDE BIOSYNTHESIS ADAPTER PROTEIN"/>
    <property type="match status" value="1"/>
</dbReference>
<protein>
    <submittedName>
        <fullName evidence="2">Molybdopterin-guanine dinucleotide biosynthesis protein MobB</fullName>
    </submittedName>
</protein>
<proteinExistence type="predicted"/>
<dbReference type="GO" id="GO:0005525">
    <property type="term" value="F:GTP binding"/>
    <property type="evidence" value="ECO:0007669"/>
    <property type="project" value="InterPro"/>
</dbReference>
<reference evidence="2 3" key="1">
    <citation type="submission" date="2016-09" db="EMBL/GenBank/DDBJ databases">
        <title>Complete genome of Desulfosporosinus sp. OL.</title>
        <authorList>
            <person name="Mardanov A."/>
            <person name="Beletsky A."/>
            <person name="Panova A."/>
            <person name="Karnachuk O."/>
            <person name="Ravin N."/>
        </authorList>
    </citation>
    <scope>NUCLEOTIDE SEQUENCE [LARGE SCALE GENOMIC DNA]</scope>
    <source>
        <strain evidence="2 3">OL</strain>
    </source>
</reference>
<evidence type="ECO:0000259" key="1">
    <source>
        <dbReference type="Pfam" id="PF03205"/>
    </source>
</evidence>
<evidence type="ECO:0000313" key="3">
    <source>
        <dbReference type="Proteomes" id="UP000186102"/>
    </source>
</evidence>
<feature type="domain" description="Molybdopterin-guanine dinucleotide biosynthesis protein B (MobB)" evidence="1">
    <location>
        <begin position="12"/>
        <end position="142"/>
    </location>
</feature>
<accession>A0A1Q8R1R0</accession>
<dbReference type="InterPro" id="IPR052539">
    <property type="entry name" value="MGD_biosynthesis_adapter"/>
</dbReference>
<dbReference type="CDD" id="cd03116">
    <property type="entry name" value="MobB"/>
    <property type="match status" value="1"/>
</dbReference>
<keyword evidence="3" id="KW-1185">Reference proteome</keyword>
<dbReference type="Proteomes" id="UP000186102">
    <property type="component" value="Unassembled WGS sequence"/>
</dbReference>
<dbReference type="Gene3D" id="3.40.50.300">
    <property type="entry name" value="P-loop containing nucleotide triphosphate hydrolases"/>
    <property type="match status" value="1"/>
</dbReference>
<dbReference type="NCBIfam" id="TIGR00176">
    <property type="entry name" value="mobB"/>
    <property type="match status" value="1"/>
</dbReference>
<dbReference type="EMBL" id="MLBF01000003">
    <property type="protein sequence ID" value="OLN33461.1"/>
    <property type="molecule type" value="Genomic_DNA"/>
</dbReference>
<dbReference type="AlphaFoldDB" id="A0A1Q8R1R0"/>
<dbReference type="GO" id="GO:0006777">
    <property type="term" value="P:Mo-molybdopterin cofactor biosynthetic process"/>
    <property type="evidence" value="ECO:0007669"/>
    <property type="project" value="InterPro"/>
</dbReference>
<gene>
    <name evidence="2" type="ORF">DSOL_0707</name>
</gene>
<name>A0A1Q8R1R0_9FIRM</name>
<dbReference type="InterPro" id="IPR027417">
    <property type="entry name" value="P-loop_NTPase"/>
</dbReference>
<dbReference type="STRING" id="1888891.DSOL_0707"/>
<dbReference type="SUPFAM" id="SSF52540">
    <property type="entry name" value="P-loop containing nucleoside triphosphate hydrolases"/>
    <property type="match status" value="1"/>
</dbReference>
<dbReference type="Pfam" id="PF03205">
    <property type="entry name" value="MobB"/>
    <property type="match status" value="1"/>
</dbReference>